<gene>
    <name evidence="2" type="ORF">HETSPECPRED_001044</name>
</gene>
<dbReference type="EMBL" id="CAJPDS010000112">
    <property type="protein sequence ID" value="CAF9938353.1"/>
    <property type="molecule type" value="Genomic_DNA"/>
</dbReference>
<protein>
    <submittedName>
        <fullName evidence="2">Uncharacterized protein</fullName>
    </submittedName>
</protein>
<organism evidence="2 3">
    <name type="scientific">Heterodermia speciosa</name>
    <dbReference type="NCBI Taxonomy" id="116794"/>
    <lineage>
        <taxon>Eukaryota</taxon>
        <taxon>Fungi</taxon>
        <taxon>Dikarya</taxon>
        <taxon>Ascomycota</taxon>
        <taxon>Pezizomycotina</taxon>
        <taxon>Lecanoromycetes</taxon>
        <taxon>OSLEUM clade</taxon>
        <taxon>Lecanoromycetidae</taxon>
        <taxon>Caliciales</taxon>
        <taxon>Physciaceae</taxon>
        <taxon>Heterodermia</taxon>
    </lineage>
</organism>
<evidence type="ECO:0000313" key="3">
    <source>
        <dbReference type="Proteomes" id="UP000664521"/>
    </source>
</evidence>
<feature type="region of interest" description="Disordered" evidence="1">
    <location>
        <begin position="23"/>
        <end position="60"/>
    </location>
</feature>
<feature type="region of interest" description="Disordered" evidence="1">
    <location>
        <begin position="225"/>
        <end position="266"/>
    </location>
</feature>
<evidence type="ECO:0000256" key="1">
    <source>
        <dbReference type="SAM" id="MobiDB-lite"/>
    </source>
</evidence>
<reference evidence="2" key="1">
    <citation type="submission" date="2021-03" db="EMBL/GenBank/DDBJ databases">
        <authorList>
            <person name="Tagirdzhanova G."/>
        </authorList>
    </citation>
    <scope>NUCLEOTIDE SEQUENCE</scope>
</reference>
<accession>A0A8H3GDP6</accession>
<proteinExistence type="predicted"/>
<feature type="compositionally biased region" description="Basic and acidic residues" evidence="1">
    <location>
        <begin position="31"/>
        <end position="56"/>
    </location>
</feature>
<comment type="caution">
    <text evidence="2">The sequence shown here is derived from an EMBL/GenBank/DDBJ whole genome shotgun (WGS) entry which is preliminary data.</text>
</comment>
<evidence type="ECO:0000313" key="2">
    <source>
        <dbReference type="EMBL" id="CAF9938353.1"/>
    </source>
</evidence>
<sequence length="266" mass="30575">MDYTQHRLPDRQINRRGLSQMEYHGNRSGHRSHDPRSMFEEGRHSGESARHNDSKSRRSRKISFNDSINELYDVLSDGLSFYQGFKADFERDTQGIIPYAKPEVLDHLWNSKVSKLGRRGSDDRGYRERDDSREVSRHESAVTFTSTANEITNGIRATVEATRSGSRSEDAENALNVSHKLGKTYTEIKGLIKAAPYRMRDTKQLMTELEMLLTFLSHNGARQDDREALRDGHTHEHDREPAYDDQQEREQYDEQGAGDERAGGQS</sequence>
<feature type="compositionally biased region" description="Basic and acidic residues" evidence="1">
    <location>
        <begin position="119"/>
        <end position="139"/>
    </location>
</feature>
<dbReference type="Proteomes" id="UP000664521">
    <property type="component" value="Unassembled WGS sequence"/>
</dbReference>
<feature type="region of interest" description="Disordered" evidence="1">
    <location>
        <begin position="116"/>
        <end position="139"/>
    </location>
</feature>
<dbReference type="OrthoDB" id="5413280at2759"/>
<name>A0A8H3GDP6_9LECA</name>
<keyword evidence="3" id="KW-1185">Reference proteome</keyword>
<dbReference type="AlphaFoldDB" id="A0A8H3GDP6"/>